<keyword evidence="2" id="KW-1185">Reference proteome</keyword>
<sequence length="155" mass="18625">MVGCIHSRRLLLLEHKLLSPLSPLTMRRAARNRLWYTLRLHILLTCRLAGRSRVQDPQASPPRRGQKHCEDMGWGGLFLASRDSKRYWHFREVRHLSLSIWTFRKRLRKRTRRDREMQWLQQDTGGKRRSCRRRTQNNYKSFGMKGASWKLGLRS</sequence>
<protein>
    <submittedName>
        <fullName evidence="1">Uncharacterized protein</fullName>
    </submittedName>
</protein>
<accession>X0B2K0</accession>
<evidence type="ECO:0000313" key="1">
    <source>
        <dbReference type="EMBL" id="EXK75981.1"/>
    </source>
</evidence>
<dbReference type="EMBL" id="KI979669">
    <property type="protein sequence ID" value="EXK75981.1"/>
    <property type="molecule type" value="Genomic_DNA"/>
</dbReference>
<gene>
    <name evidence="1" type="ORF">FOQG_19257</name>
</gene>
<evidence type="ECO:0000313" key="2">
    <source>
        <dbReference type="Proteomes" id="UP000030663"/>
    </source>
</evidence>
<dbReference type="HOGENOM" id="CLU_1695556_0_0_1"/>
<dbReference type="Proteomes" id="UP000030663">
    <property type="component" value="Unassembled WGS sequence"/>
</dbReference>
<reference evidence="1 2" key="1">
    <citation type="submission" date="2011-11" db="EMBL/GenBank/DDBJ databases">
        <title>The Genome Sequence of Fusarium oxysporum PHW815.</title>
        <authorList>
            <consortium name="The Broad Institute Genome Sequencing Platform"/>
            <person name="Ma L.-J."/>
            <person name="Gale L.R."/>
            <person name="Schwartz D.C."/>
            <person name="Zhou S."/>
            <person name="Corby-Kistler H."/>
            <person name="Young S.K."/>
            <person name="Zeng Q."/>
            <person name="Gargeya S."/>
            <person name="Fitzgerald M."/>
            <person name="Haas B."/>
            <person name="Abouelleil A."/>
            <person name="Alvarado L."/>
            <person name="Arachchi H.M."/>
            <person name="Berlin A."/>
            <person name="Brown A."/>
            <person name="Chapman S.B."/>
            <person name="Chen Z."/>
            <person name="Dunbar C."/>
            <person name="Freedman E."/>
            <person name="Gearin G."/>
            <person name="Goldberg J."/>
            <person name="Griggs A."/>
            <person name="Gujja S."/>
            <person name="Heiman D."/>
            <person name="Howarth C."/>
            <person name="Larson L."/>
            <person name="Lui A."/>
            <person name="MacDonald P.J.P."/>
            <person name="Montmayeur A."/>
            <person name="Murphy C."/>
            <person name="Neiman D."/>
            <person name="Pearson M."/>
            <person name="Priest M."/>
            <person name="Roberts A."/>
            <person name="Saif S."/>
            <person name="Shea T."/>
            <person name="Shenoy N."/>
            <person name="Sisk P."/>
            <person name="Stolte C."/>
            <person name="Sykes S."/>
            <person name="Wortman J."/>
            <person name="Nusbaum C."/>
            <person name="Birren B."/>
        </authorList>
    </citation>
    <scope>NUCLEOTIDE SEQUENCE [LARGE SCALE GENOMIC DNA]</scope>
    <source>
        <strain evidence="1 2">54005</strain>
    </source>
</reference>
<dbReference type="AlphaFoldDB" id="X0B2K0"/>
<proteinExistence type="predicted"/>
<name>X0B2K0_FUSOX</name>
<organism evidence="1 2">
    <name type="scientific">Fusarium oxysporum f. sp. raphani 54005</name>
    <dbReference type="NCBI Taxonomy" id="1089458"/>
    <lineage>
        <taxon>Eukaryota</taxon>
        <taxon>Fungi</taxon>
        <taxon>Dikarya</taxon>
        <taxon>Ascomycota</taxon>
        <taxon>Pezizomycotina</taxon>
        <taxon>Sordariomycetes</taxon>
        <taxon>Hypocreomycetidae</taxon>
        <taxon>Hypocreales</taxon>
        <taxon>Nectriaceae</taxon>
        <taxon>Fusarium</taxon>
        <taxon>Fusarium oxysporum species complex</taxon>
    </lineage>
</organism>